<comment type="caution">
    <text evidence="2">The sequence shown here is derived from an EMBL/GenBank/DDBJ whole genome shotgun (WGS) entry which is preliminary data.</text>
</comment>
<dbReference type="RefSeq" id="WP_183370562.1">
    <property type="nucleotide sequence ID" value="NZ_BAABHL010000065.1"/>
</dbReference>
<reference evidence="2 3" key="1">
    <citation type="submission" date="2020-08" db="EMBL/GenBank/DDBJ databases">
        <title>Sequencing the genomes of 1000 actinobacteria strains.</title>
        <authorList>
            <person name="Klenk H.-P."/>
        </authorList>
    </citation>
    <scope>NUCLEOTIDE SEQUENCE [LARGE SCALE GENOMIC DNA]</scope>
    <source>
        <strain evidence="2 3">DSM 45298</strain>
    </source>
</reference>
<sequence length="166" mass="16414">MPADLVPARVRGGVVGGASALTGIAAHAAAMGILPSTSSLLIVLAAAVAIGAAVVAAPRLPGIVALAIGQGAVHLLLTLLSGHHHDLLQPSMVLTHGLGTVAALALIAAIEALASTAIGVVALVVSLLTYRGMRRSSMRPRVVRIIDAPAAPLQLGSVGLRGPPAR</sequence>
<dbReference type="EMBL" id="JACIFP010000001">
    <property type="protein sequence ID" value="MBB4135528.1"/>
    <property type="molecule type" value="Genomic_DNA"/>
</dbReference>
<name>A0A840EYY6_9ACTN</name>
<evidence type="ECO:0000313" key="3">
    <source>
        <dbReference type="Proteomes" id="UP000551501"/>
    </source>
</evidence>
<feature type="transmembrane region" description="Helical" evidence="1">
    <location>
        <begin position="12"/>
        <end position="34"/>
    </location>
</feature>
<accession>A0A840EYY6</accession>
<keyword evidence="1" id="KW-0812">Transmembrane</keyword>
<keyword evidence="1" id="KW-0472">Membrane</keyword>
<keyword evidence="3" id="KW-1185">Reference proteome</keyword>
<feature type="transmembrane region" description="Helical" evidence="1">
    <location>
        <begin position="40"/>
        <end position="57"/>
    </location>
</feature>
<protein>
    <submittedName>
        <fullName evidence="2">Heme/copper-type cytochrome/quinol oxidase subunit 4</fullName>
    </submittedName>
</protein>
<keyword evidence="1" id="KW-1133">Transmembrane helix</keyword>
<organism evidence="2 3">
    <name type="scientific">Gordonia humi</name>
    <dbReference type="NCBI Taxonomy" id="686429"/>
    <lineage>
        <taxon>Bacteria</taxon>
        <taxon>Bacillati</taxon>
        <taxon>Actinomycetota</taxon>
        <taxon>Actinomycetes</taxon>
        <taxon>Mycobacteriales</taxon>
        <taxon>Gordoniaceae</taxon>
        <taxon>Gordonia</taxon>
    </lineage>
</organism>
<dbReference type="Proteomes" id="UP000551501">
    <property type="component" value="Unassembled WGS sequence"/>
</dbReference>
<proteinExistence type="predicted"/>
<gene>
    <name evidence="2" type="ORF">BKA16_002080</name>
</gene>
<evidence type="ECO:0000256" key="1">
    <source>
        <dbReference type="SAM" id="Phobius"/>
    </source>
</evidence>
<dbReference type="AlphaFoldDB" id="A0A840EYY6"/>
<feature type="transmembrane region" description="Helical" evidence="1">
    <location>
        <begin position="64"/>
        <end position="82"/>
    </location>
</feature>
<feature type="transmembrane region" description="Helical" evidence="1">
    <location>
        <begin position="102"/>
        <end position="130"/>
    </location>
</feature>
<evidence type="ECO:0000313" key="2">
    <source>
        <dbReference type="EMBL" id="MBB4135528.1"/>
    </source>
</evidence>